<evidence type="ECO:0000313" key="12">
    <source>
        <dbReference type="Proteomes" id="UP000087171"/>
    </source>
</evidence>
<evidence type="ECO:0000256" key="4">
    <source>
        <dbReference type="ARBA" id="ARBA00022741"/>
    </source>
</evidence>
<protein>
    <recommendedName>
        <fullName evidence="1">non-specific serine/threonine protein kinase</fullName>
        <ecNumber evidence="1">2.7.11.1</ecNumber>
    </recommendedName>
</protein>
<dbReference type="PANTHER" id="PTHR24343">
    <property type="entry name" value="SERINE/THREONINE KINASE"/>
    <property type="match status" value="1"/>
</dbReference>
<proteinExistence type="inferred from homology"/>
<dbReference type="Pfam" id="PF00069">
    <property type="entry name" value="Pkinase"/>
    <property type="match status" value="1"/>
</dbReference>
<dbReference type="InterPro" id="IPR000719">
    <property type="entry name" value="Prot_kinase_dom"/>
</dbReference>
<comment type="similarity">
    <text evidence="10">Belongs to the protein kinase superfamily.</text>
</comment>
<dbReference type="Gene3D" id="1.10.510.10">
    <property type="entry name" value="Transferase(Phosphotransferase) domain 1"/>
    <property type="match status" value="1"/>
</dbReference>
<evidence type="ECO:0000256" key="7">
    <source>
        <dbReference type="ARBA" id="ARBA00047899"/>
    </source>
</evidence>
<dbReference type="PROSITE" id="PS00107">
    <property type="entry name" value="PROTEIN_KINASE_ATP"/>
    <property type="match status" value="1"/>
</dbReference>
<evidence type="ECO:0000256" key="1">
    <source>
        <dbReference type="ARBA" id="ARBA00012513"/>
    </source>
</evidence>
<dbReference type="Proteomes" id="UP000087171">
    <property type="component" value="Chromosome Ca5"/>
</dbReference>
<gene>
    <name evidence="13" type="primary">LOC101488437</name>
</gene>
<reference evidence="12" key="1">
    <citation type="journal article" date="2013" name="Nat. Biotechnol.">
        <title>Draft genome sequence of chickpea (Cicer arietinum) provides a resource for trait improvement.</title>
        <authorList>
            <person name="Varshney R.K."/>
            <person name="Song C."/>
            <person name="Saxena R.K."/>
            <person name="Azam S."/>
            <person name="Yu S."/>
            <person name="Sharpe A.G."/>
            <person name="Cannon S."/>
            <person name="Baek J."/>
            <person name="Rosen B.D."/>
            <person name="Tar'an B."/>
            <person name="Millan T."/>
            <person name="Zhang X."/>
            <person name="Ramsay L.D."/>
            <person name="Iwata A."/>
            <person name="Wang Y."/>
            <person name="Nelson W."/>
            <person name="Farmer A.D."/>
            <person name="Gaur P.M."/>
            <person name="Soderlund C."/>
            <person name="Penmetsa R.V."/>
            <person name="Xu C."/>
            <person name="Bharti A.K."/>
            <person name="He W."/>
            <person name="Winter P."/>
            <person name="Zhao S."/>
            <person name="Hane J.K."/>
            <person name="Carrasquilla-Garcia N."/>
            <person name="Condie J.A."/>
            <person name="Upadhyaya H.D."/>
            <person name="Luo M.C."/>
            <person name="Thudi M."/>
            <person name="Gowda C.L."/>
            <person name="Singh N.P."/>
            <person name="Lichtenzveig J."/>
            <person name="Gali K.K."/>
            <person name="Rubio J."/>
            <person name="Nadarajan N."/>
            <person name="Dolezel J."/>
            <person name="Bansal K.C."/>
            <person name="Xu X."/>
            <person name="Edwards D."/>
            <person name="Zhang G."/>
            <person name="Kahl G."/>
            <person name="Gil J."/>
            <person name="Singh K.B."/>
            <person name="Datta S.K."/>
            <person name="Jackson S.A."/>
            <person name="Wang J."/>
            <person name="Cook D.R."/>
        </authorList>
    </citation>
    <scope>NUCLEOTIDE SEQUENCE [LARGE SCALE GENOMIC DNA]</scope>
    <source>
        <strain evidence="12">cv. CDC Frontier</strain>
    </source>
</reference>
<keyword evidence="2 10" id="KW-0723">Serine/threonine-protein kinase</keyword>
<dbReference type="PROSITE" id="PS50011">
    <property type="entry name" value="PROTEIN_KINASE_DOM"/>
    <property type="match status" value="1"/>
</dbReference>
<dbReference type="FunFam" id="1.10.510.10:FF:000132">
    <property type="entry name" value="Serine/threonine-protein kinase SRK2A"/>
    <property type="match status" value="1"/>
</dbReference>
<evidence type="ECO:0000259" key="11">
    <source>
        <dbReference type="PROSITE" id="PS50011"/>
    </source>
</evidence>
<dbReference type="SUPFAM" id="SSF56112">
    <property type="entry name" value="Protein kinase-like (PK-like)"/>
    <property type="match status" value="1"/>
</dbReference>
<keyword evidence="12" id="KW-1185">Reference proteome</keyword>
<dbReference type="InterPro" id="IPR011009">
    <property type="entry name" value="Kinase-like_dom_sf"/>
</dbReference>
<evidence type="ECO:0000256" key="5">
    <source>
        <dbReference type="ARBA" id="ARBA00022777"/>
    </source>
</evidence>
<keyword evidence="6 9" id="KW-0067">ATP-binding</keyword>
<keyword evidence="4 9" id="KW-0547">Nucleotide-binding</keyword>
<dbReference type="GO" id="GO:0005524">
    <property type="term" value="F:ATP binding"/>
    <property type="evidence" value="ECO:0007669"/>
    <property type="project" value="UniProtKB-UniRule"/>
</dbReference>
<dbReference type="InterPro" id="IPR008271">
    <property type="entry name" value="Ser/Thr_kinase_AS"/>
</dbReference>
<evidence type="ECO:0000313" key="13">
    <source>
        <dbReference type="RefSeq" id="XP_004502408.1"/>
    </source>
</evidence>
<sequence length="328" mass="37222">MEERYEIIKGIGSGNFGVAKLVRERQSGKLYAVKIIDRGLKIDEHVQREIINHRSLKHPNIIRFKEVLCTPAHLAIVMEYAAGGELFERICSAGRFCEDEEICHRDLKLENTLLDGSSAPQLKICDFGYSKSSVLHSQPKSTVGTPAYIAPEVLSRREYDGKVADVWSCGVTLYVMLVGGYPFEDPDDPRNFRKTIERILRVQYSIPDYVRVSKDCRHLLSQIFVANPEKRITIPEIKMHPWFLNKLPTEFVEEGKSKLQNDVNNVDDSCQSIEEILSIIQEARKPGEGPRVDGQFVGGGMDPDEMDADDDFDNDIETSDDFDFVCDM</sequence>
<comment type="catalytic activity">
    <reaction evidence="8">
        <text>L-seryl-[protein] + ATP = O-phospho-L-seryl-[protein] + ADP + H(+)</text>
        <dbReference type="Rhea" id="RHEA:17989"/>
        <dbReference type="Rhea" id="RHEA-COMP:9863"/>
        <dbReference type="Rhea" id="RHEA-COMP:11604"/>
        <dbReference type="ChEBI" id="CHEBI:15378"/>
        <dbReference type="ChEBI" id="CHEBI:29999"/>
        <dbReference type="ChEBI" id="CHEBI:30616"/>
        <dbReference type="ChEBI" id="CHEBI:83421"/>
        <dbReference type="ChEBI" id="CHEBI:456216"/>
        <dbReference type="EC" id="2.7.11.1"/>
    </reaction>
</comment>
<dbReference type="GeneID" id="101488437"/>
<organism evidence="12 13">
    <name type="scientific">Cicer arietinum</name>
    <name type="common">Chickpea</name>
    <name type="synonym">Garbanzo</name>
    <dbReference type="NCBI Taxonomy" id="3827"/>
    <lineage>
        <taxon>Eukaryota</taxon>
        <taxon>Viridiplantae</taxon>
        <taxon>Streptophyta</taxon>
        <taxon>Embryophyta</taxon>
        <taxon>Tracheophyta</taxon>
        <taxon>Spermatophyta</taxon>
        <taxon>Magnoliopsida</taxon>
        <taxon>eudicotyledons</taxon>
        <taxon>Gunneridae</taxon>
        <taxon>Pentapetalae</taxon>
        <taxon>rosids</taxon>
        <taxon>fabids</taxon>
        <taxon>Fabales</taxon>
        <taxon>Fabaceae</taxon>
        <taxon>Papilionoideae</taxon>
        <taxon>50 kb inversion clade</taxon>
        <taxon>NPAAA clade</taxon>
        <taxon>Hologalegina</taxon>
        <taxon>IRL clade</taxon>
        <taxon>Cicereae</taxon>
        <taxon>Cicer</taxon>
    </lineage>
</organism>
<accession>A0A1S2YBK2</accession>
<dbReference type="PANTHER" id="PTHR24343:SF476">
    <property type="entry name" value="SERINE_THREONINE-PROTEIN KINASE SRK2C"/>
    <property type="match status" value="1"/>
</dbReference>
<keyword evidence="3" id="KW-0808">Transferase</keyword>
<keyword evidence="5" id="KW-0418">Kinase</keyword>
<dbReference type="Gene3D" id="3.30.200.20">
    <property type="entry name" value="Phosphorylase Kinase, domain 1"/>
    <property type="match status" value="1"/>
</dbReference>
<feature type="binding site" evidence="9">
    <location>
        <position position="34"/>
    </location>
    <ligand>
        <name>ATP</name>
        <dbReference type="ChEBI" id="CHEBI:30616"/>
    </ligand>
</feature>
<dbReference type="InterPro" id="IPR017441">
    <property type="entry name" value="Protein_kinase_ATP_BS"/>
</dbReference>
<evidence type="ECO:0000256" key="6">
    <source>
        <dbReference type="ARBA" id="ARBA00022840"/>
    </source>
</evidence>
<feature type="domain" description="Protein kinase" evidence="11">
    <location>
        <begin position="5"/>
        <end position="243"/>
    </location>
</feature>
<reference evidence="13" key="2">
    <citation type="submission" date="2025-08" db="UniProtKB">
        <authorList>
            <consortium name="RefSeq"/>
        </authorList>
    </citation>
    <scope>IDENTIFICATION</scope>
    <source>
        <tissue evidence="13">Etiolated seedlings</tissue>
    </source>
</reference>
<dbReference type="SMART" id="SM00220">
    <property type="entry name" value="S_TKc"/>
    <property type="match status" value="1"/>
</dbReference>
<dbReference type="GO" id="GO:0006970">
    <property type="term" value="P:response to osmotic stress"/>
    <property type="evidence" value="ECO:0007669"/>
    <property type="project" value="UniProtKB-ARBA"/>
</dbReference>
<dbReference type="EC" id="2.7.11.1" evidence="1"/>
<evidence type="ECO:0000256" key="8">
    <source>
        <dbReference type="ARBA" id="ARBA00048679"/>
    </source>
</evidence>
<evidence type="ECO:0000256" key="9">
    <source>
        <dbReference type="PROSITE-ProRule" id="PRU10141"/>
    </source>
</evidence>
<evidence type="ECO:0000256" key="3">
    <source>
        <dbReference type="ARBA" id="ARBA00022679"/>
    </source>
</evidence>
<evidence type="ECO:0000256" key="10">
    <source>
        <dbReference type="RuleBase" id="RU000304"/>
    </source>
</evidence>
<dbReference type="PROSITE" id="PS00108">
    <property type="entry name" value="PROTEIN_KINASE_ST"/>
    <property type="match status" value="1"/>
</dbReference>
<dbReference type="GO" id="GO:0004674">
    <property type="term" value="F:protein serine/threonine kinase activity"/>
    <property type="evidence" value="ECO:0007669"/>
    <property type="project" value="UniProtKB-KW"/>
</dbReference>
<dbReference type="AlphaFoldDB" id="A0A1S2YBK2"/>
<dbReference type="RefSeq" id="XP_004502408.1">
    <property type="nucleotide sequence ID" value="XM_004502351.3"/>
</dbReference>
<comment type="catalytic activity">
    <reaction evidence="7">
        <text>L-threonyl-[protein] + ATP = O-phospho-L-threonyl-[protein] + ADP + H(+)</text>
        <dbReference type="Rhea" id="RHEA:46608"/>
        <dbReference type="Rhea" id="RHEA-COMP:11060"/>
        <dbReference type="Rhea" id="RHEA-COMP:11605"/>
        <dbReference type="ChEBI" id="CHEBI:15378"/>
        <dbReference type="ChEBI" id="CHEBI:30013"/>
        <dbReference type="ChEBI" id="CHEBI:30616"/>
        <dbReference type="ChEBI" id="CHEBI:61977"/>
        <dbReference type="ChEBI" id="CHEBI:456216"/>
        <dbReference type="EC" id="2.7.11.1"/>
    </reaction>
</comment>
<dbReference type="OrthoDB" id="193931at2759"/>
<evidence type="ECO:0000256" key="2">
    <source>
        <dbReference type="ARBA" id="ARBA00022527"/>
    </source>
</evidence>
<name>A0A1S2YBK2_CICAR</name>